<organism evidence="2 3">
    <name type="scientific">Thiohalocapsa halophila</name>
    <dbReference type="NCBI Taxonomy" id="69359"/>
    <lineage>
        <taxon>Bacteria</taxon>
        <taxon>Pseudomonadati</taxon>
        <taxon>Pseudomonadota</taxon>
        <taxon>Gammaproteobacteria</taxon>
        <taxon>Chromatiales</taxon>
        <taxon>Chromatiaceae</taxon>
        <taxon>Thiohalocapsa</taxon>
    </lineage>
</organism>
<evidence type="ECO:0000313" key="3">
    <source>
        <dbReference type="Proteomes" id="UP000748752"/>
    </source>
</evidence>
<dbReference type="EMBL" id="NRRV01000011">
    <property type="protein sequence ID" value="MBK1630424.1"/>
    <property type="molecule type" value="Genomic_DNA"/>
</dbReference>
<dbReference type="Proteomes" id="UP000748752">
    <property type="component" value="Unassembled WGS sequence"/>
</dbReference>
<feature type="transmembrane region" description="Helical" evidence="1">
    <location>
        <begin position="359"/>
        <end position="379"/>
    </location>
</feature>
<dbReference type="Pfam" id="PF16149">
    <property type="entry name" value="DUF4857"/>
    <property type="match status" value="1"/>
</dbReference>
<proteinExistence type="predicted"/>
<keyword evidence="3" id="KW-1185">Reference proteome</keyword>
<keyword evidence="1" id="KW-1133">Transmembrane helix</keyword>
<evidence type="ECO:0000256" key="1">
    <source>
        <dbReference type="SAM" id="Phobius"/>
    </source>
</evidence>
<protein>
    <submittedName>
        <fullName evidence="2">DUF4857 domain-containing protein</fullName>
    </submittedName>
</protein>
<dbReference type="InterPro" id="IPR032333">
    <property type="entry name" value="DUF4857"/>
</dbReference>
<evidence type="ECO:0000313" key="2">
    <source>
        <dbReference type="EMBL" id="MBK1630424.1"/>
    </source>
</evidence>
<gene>
    <name evidence="2" type="ORF">CKO31_06625</name>
</gene>
<keyword evidence="1" id="KW-0812">Transmembrane</keyword>
<reference evidence="2 3" key="1">
    <citation type="journal article" date="2020" name="Microorganisms">
        <title>Osmotic Adaptation and Compatible Solute Biosynthesis of Phototrophic Bacteria as Revealed from Genome Analyses.</title>
        <authorList>
            <person name="Imhoff J.F."/>
            <person name="Rahn T."/>
            <person name="Kunzel S."/>
            <person name="Keller A."/>
            <person name="Neulinger S.C."/>
        </authorList>
    </citation>
    <scope>NUCLEOTIDE SEQUENCE [LARGE SCALE GENOMIC DNA]</scope>
    <source>
        <strain evidence="2 3">DSM 6210</strain>
    </source>
</reference>
<dbReference type="RefSeq" id="WP_200235254.1">
    <property type="nucleotide sequence ID" value="NZ_NRRV01000011.1"/>
</dbReference>
<name>A0ABS1CEV6_9GAMM</name>
<accession>A0ABS1CEV6</accession>
<comment type="caution">
    <text evidence="2">The sequence shown here is derived from an EMBL/GenBank/DDBJ whole genome shotgun (WGS) entry which is preliminary data.</text>
</comment>
<sequence length="439" mass="49731">MTATLARWSLLALAIALLAVWLPLGKDLLFEYRYGKTNLFYSPVIERFVYKELLGDGHQFVYRDETGTDYAREAFEALIPFIYYKNMELWGKLPLTLQGRRFDKAGIQAARQVLQLDPEELPEHRPRIQLFPLLESNPGRARLRFPEDIMRPGQRLTFINSDANRIDPALTRTFTEALADAGFAFPVAASFGRVSILKPFDAGFFLLDARAELFHLKRVDDAPVVARVPLPPDLVVRHVKVAENKRGEYLGLVLTEDHRLFLLGQQDYALTPLPLPAYDPERMALKILFNPLYRTAIYSDKTHVHAVAMDQDFRPIDRYSREMVMARTRPVDQVWSALVPFSLALEDPNGRYLRLQPRLHGQTALIGIGLALPLAYWWLRHRGLRRRDLLPSLLLVAVTGLYGLIANLLFPPERASPRLSREAAEPLTGAAEAAAAGGD</sequence>
<feature type="transmembrane region" description="Helical" evidence="1">
    <location>
        <begin position="391"/>
        <end position="410"/>
    </location>
</feature>
<keyword evidence="1" id="KW-0472">Membrane</keyword>